<protein>
    <submittedName>
        <fullName evidence="1">Uncharacterized protein</fullName>
    </submittedName>
</protein>
<sequence>MEVENRVDSDHHPIVAWIRGEVKGEEKSREVNRVARRGIWNEEGRVEFRKKIGRLEGEVDGVQEEIGRVTKIIRKTIEDCEKEIRKDKGNKKV</sequence>
<evidence type="ECO:0000313" key="2">
    <source>
        <dbReference type="Proteomes" id="UP000036403"/>
    </source>
</evidence>
<gene>
    <name evidence="1" type="ORF">RF55_23318</name>
</gene>
<accession>A0A0J7JW22</accession>
<keyword evidence="2" id="KW-1185">Reference proteome</keyword>
<proteinExistence type="predicted"/>
<name>A0A0J7JW22_LASNI</name>
<evidence type="ECO:0000313" key="1">
    <source>
        <dbReference type="EMBL" id="KMQ82334.1"/>
    </source>
</evidence>
<dbReference type="PaxDb" id="67767-A0A0J7JW22"/>
<organism evidence="1 2">
    <name type="scientific">Lasius niger</name>
    <name type="common">Black garden ant</name>
    <dbReference type="NCBI Taxonomy" id="67767"/>
    <lineage>
        <taxon>Eukaryota</taxon>
        <taxon>Metazoa</taxon>
        <taxon>Ecdysozoa</taxon>
        <taxon>Arthropoda</taxon>
        <taxon>Hexapoda</taxon>
        <taxon>Insecta</taxon>
        <taxon>Pterygota</taxon>
        <taxon>Neoptera</taxon>
        <taxon>Endopterygota</taxon>
        <taxon>Hymenoptera</taxon>
        <taxon>Apocrita</taxon>
        <taxon>Aculeata</taxon>
        <taxon>Formicoidea</taxon>
        <taxon>Formicidae</taxon>
        <taxon>Formicinae</taxon>
        <taxon>Lasius</taxon>
        <taxon>Lasius</taxon>
    </lineage>
</organism>
<dbReference type="Proteomes" id="UP000036403">
    <property type="component" value="Unassembled WGS sequence"/>
</dbReference>
<dbReference type="EMBL" id="LBMM01026230">
    <property type="protein sequence ID" value="KMQ82334.1"/>
    <property type="molecule type" value="Genomic_DNA"/>
</dbReference>
<reference evidence="1 2" key="1">
    <citation type="submission" date="2015-04" db="EMBL/GenBank/DDBJ databases">
        <title>Lasius niger genome sequencing.</title>
        <authorList>
            <person name="Konorov E.A."/>
            <person name="Nikitin M.A."/>
            <person name="Kirill M.V."/>
            <person name="Chang P."/>
        </authorList>
    </citation>
    <scope>NUCLEOTIDE SEQUENCE [LARGE SCALE GENOMIC DNA]</scope>
    <source>
        <tissue evidence="1">Whole</tissue>
    </source>
</reference>
<dbReference type="AlphaFoldDB" id="A0A0J7JW22"/>
<comment type="caution">
    <text evidence="1">The sequence shown here is derived from an EMBL/GenBank/DDBJ whole genome shotgun (WGS) entry which is preliminary data.</text>
</comment>